<proteinExistence type="predicted"/>
<sequence>MERWKVPQGITCKSCVRTVDEKPSLPSCCNMITPNGHGTPLKTHRTSLLAAMATHHQERPYQKPPY</sequence>
<gene>
    <name evidence="1" type="ORF">CEXT_615581</name>
</gene>
<dbReference type="EMBL" id="BPLR01012485">
    <property type="protein sequence ID" value="GIY54224.1"/>
    <property type="molecule type" value="Genomic_DNA"/>
</dbReference>
<dbReference type="AlphaFoldDB" id="A0AAV4U8X2"/>
<dbReference type="Proteomes" id="UP001054945">
    <property type="component" value="Unassembled WGS sequence"/>
</dbReference>
<protein>
    <submittedName>
        <fullName evidence="1">Uncharacterized protein</fullName>
    </submittedName>
</protein>
<keyword evidence="2" id="KW-1185">Reference proteome</keyword>
<reference evidence="1 2" key="1">
    <citation type="submission" date="2021-06" db="EMBL/GenBank/DDBJ databases">
        <title>Caerostris extrusa draft genome.</title>
        <authorList>
            <person name="Kono N."/>
            <person name="Arakawa K."/>
        </authorList>
    </citation>
    <scope>NUCLEOTIDE SEQUENCE [LARGE SCALE GENOMIC DNA]</scope>
</reference>
<evidence type="ECO:0000313" key="1">
    <source>
        <dbReference type="EMBL" id="GIY54224.1"/>
    </source>
</evidence>
<accession>A0AAV4U8X2</accession>
<name>A0AAV4U8X2_CAEEX</name>
<organism evidence="1 2">
    <name type="scientific">Caerostris extrusa</name>
    <name type="common">Bark spider</name>
    <name type="synonym">Caerostris bankana</name>
    <dbReference type="NCBI Taxonomy" id="172846"/>
    <lineage>
        <taxon>Eukaryota</taxon>
        <taxon>Metazoa</taxon>
        <taxon>Ecdysozoa</taxon>
        <taxon>Arthropoda</taxon>
        <taxon>Chelicerata</taxon>
        <taxon>Arachnida</taxon>
        <taxon>Araneae</taxon>
        <taxon>Araneomorphae</taxon>
        <taxon>Entelegynae</taxon>
        <taxon>Araneoidea</taxon>
        <taxon>Araneidae</taxon>
        <taxon>Caerostris</taxon>
    </lineage>
</organism>
<evidence type="ECO:0000313" key="2">
    <source>
        <dbReference type="Proteomes" id="UP001054945"/>
    </source>
</evidence>
<comment type="caution">
    <text evidence="1">The sequence shown here is derived from an EMBL/GenBank/DDBJ whole genome shotgun (WGS) entry which is preliminary data.</text>
</comment>